<reference evidence="2 3" key="1">
    <citation type="journal article" date="2014" name="Genome Biol. Evol.">
        <title>The secreted proteins of Achlya hypogyna and Thraustotheca clavata identify the ancestral oomycete secretome and reveal gene acquisitions by horizontal gene transfer.</title>
        <authorList>
            <person name="Misner I."/>
            <person name="Blouin N."/>
            <person name="Leonard G."/>
            <person name="Richards T.A."/>
            <person name="Lane C.E."/>
        </authorList>
    </citation>
    <scope>NUCLEOTIDE SEQUENCE [LARGE SCALE GENOMIC DNA]</scope>
    <source>
        <strain evidence="2 3">ATCC 34112</strain>
    </source>
</reference>
<feature type="transmembrane region" description="Helical" evidence="1">
    <location>
        <begin position="116"/>
        <end position="138"/>
    </location>
</feature>
<protein>
    <submittedName>
        <fullName evidence="2">Uncharacterized protein</fullName>
    </submittedName>
</protein>
<dbReference type="OrthoDB" id="434519at2759"/>
<evidence type="ECO:0000256" key="1">
    <source>
        <dbReference type="SAM" id="Phobius"/>
    </source>
</evidence>
<accession>A0A1W0A7E5</accession>
<comment type="caution">
    <text evidence="2">The sequence shown here is derived from an EMBL/GenBank/DDBJ whole genome shotgun (WGS) entry which is preliminary data.</text>
</comment>
<keyword evidence="1" id="KW-0472">Membrane</keyword>
<organism evidence="2 3">
    <name type="scientific">Thraustotheca clavata</name>
    <dbReference type="NCBI Taxonomy" id="74557"/>
    <lineage>
        <taxon>Eukaryota</taxon>
        <taxon>Sar</taxon>
        <taxon>Stramenopiles</taxon>
        <taxon>Oomycota</taxon>
        <taxon>Saprolegniomycetes</taxon>
        <taxon>Saprolegniales</taxon>
        <taxon>Achlyaceae</taxon>
        <taxon>Thraustotheca</taxon>
    </lineage>
</organism>
<name>A0A1W0A7E5_9STRA</name>
<dbReference type="PANTHER" id="PTHR14255:SF3">
    <property type="entry name" value="SULFITE EXPORTER TAUE_SAFE FAMILY PROTEIN 5-RELATED"/>
    <property type="match status" value="1"/>
</dbReference>
<dbReference type="STRING" id="74557.A0A1W0A7E5"/>
<dbReference type="PANTHER" id="PTHR14255">
    <property type="entry name" value="CEREBLON"/>
    <property type="match status" value="1"/>
</dbReference>
<keyword evidence="3" id="KW-1185">Reference proteome</keyword>
<dbReference type="GO" id="GO:0016567">
    <property type="term" value="P:protein ubiquitination"/>
    <property type="evidence" value="ECO:0007669"/>
    <property type="project" value="TreeGrafter"/>
</dbReference>
<dbReference type="AlphaFoldDB" id="A0A1W0A7E5"/>
<sequence>MGINLRLRNRLMVIPNTPFVDCDVHWTKHKTQVVFPLYCTSAGIATGLLGIGGCMVKGPVMLENGILPQVQTSSASFMILFTSSATTLQFASTGMFPVMPFGTFVLVSVVVFLAKRLLVCILVFTIGLSAMCMGYIGFQTTKHDIEKGIDLGFSNICGLKNF</sequence>
<evidence type="ECO:0000313" key="2">
    <source>
        <dbReference type="EMBL" id="OQS06223.1"/>
    </source>
</evidence>
<dbReference type="Proteomes" id="UP000243217">
    <property type="component" value="Unassembled WGS sequence"/>
</dbReference>
<dbReference type="GO" id="GO:0031464">
    <property type="term" value="C:Cul4A-RING E3 ubiquitin ligase complex"/>
    <property type="evidence" value="ECO:0007669"/>
    <property type="project" value="TreeGrafter"/>
</dbReference>
<dbReference type="EMBL" id="JNBS01000365">
    <property type="protein sequence ID" value="OQS06223.1"/>
    <property type="molecule type" value="Genomic_DNA"/>
</dbReference>
<feature type="transmembrane region" description="Helical" evidence="1">
    <location>
        <begin position="35"/>
        <end position="56"/>
    </location>
</feature>
<proteinExistence type="predicted"/>
<keyword evidence="1" id="KW-0812">Transmembrane</keyword>
<gene>
    <name evidence="2" type="ORF">THRCLA_01726</name>
</gene>
<keyword evidence="1" id="KW-1133">Transmembrane helix</keyword>
<feature type="non-terminal residue" evidence="2">
    <location>
        <position position="162"/>
    </location>
</feature>
<evidence type="ECO:0000313" key="3">
    <source>
        <dbReference type="Proteomes" id="UP000243217"/>
    </source>
</evidence>